<dbReference type="PANTHER" id="PTHR21139:SF42">
    <property type="entry name" value="TRIOSEPHOSPHATE ISOMERASE"/>
    <property type="match status" value="1"/>
</dbReference>
<evidence type="ECO:0000313" key="11">
    <source>
        <dbReference type="EMBL" id="KPL91954.1"/>
    </source>
</evidence>
<evidence type="ECO:0000256" key="1">
    <source>
        <dbReference type="ARBA" id="ARBA00004680"/>
    </source>
</evidence>
<dbReference type="FunFam" id="3.20.20.70:FF:000016">
    <property type="entry name" value="Triosephosphate isomerase"/>
    <property type="match status" value="1"/>
</dbReference>
<accession>A0A0N8GTF5</accession>
<dbReference type="InterPro" id="IPR022896">
    <property type="entry name" value="TrioseP_Isoase_bac/euk"/>
</dbReference>
<evidence type="ECO:0000256" key="2">
    <source>
        <dbReference type="ARBA" id="ARBA00007422"/>
    </source>
</evidence>
<proteinExistence type="inferred from homology"/>
<dbReference type="STRING" id="70996.SE18_00985"/>
<dbReference type="NCBIfam" id="TIGR00419">
    <property type="entry name" value="tim"/>
    <property type="match status" value="1"/>
</dbReference>
<dbReference type="PANTHER" id="PTHR21139">
    <property type="entry name" value="TRIOSEPHOSPHATE ISOMERASE"/>
    <property type="match status" value="1"/>
</dbReference>
<sequence>MRRPLLAGNWKMHYGVSEGVALVEALSADLTDLNDRDVLVCPPFTLLGSLAPLLDGTAVALGGQNMHYEAKGAFTGEIAPQMLKELGCSYVILGHSERRQYFGETDELINRKAHAALANGLKPIVCVGEVKAERDSGQAESVVVGQLRGSLAGLSAEQLRSVVIAYEPVWAIGTGDTATPADAQAMHARIRAELAALSDQATADAIIIQYGGSVKPDNVDELMAQPDIDGALVGGASLKAADFIRIVRFK</sequence>
<feature type="binding site" evidence="9">
    <location>
        <position position="213"/>
    </location>
    <ligand>
        <name>substrate</name>
    </ligand>
</feature>
<feature type="active site" description="Electrophile" evidence="9">
    <location>
        <position position="95"/>
    </location>
</feature>
<protein>
    <recommendedName>
        <fullName evidence="4 9">Triosephosphate isomerase</fullName>
        <shortName evidence="9">TIM</shortName>
        <shortName evidence="9">TPI</shortName>
        <ecNumber evidence="3 9">5.3.1.1</ecNumber>
    </recommendedName>
    <alternativeName>
        <fullName evidence="9">Triose-phosphate isomerase</fullName>
    </alternativeName>
</protein>
<keyword evidence="5 9" id="KW-0312">Gluconeogenesis</keyword>
<dbReference type="Pfam" id="PF00121">
    <property type="entry name" value="TIM"/>
    <property type="match status" value="1"/>
</dbReference>
<dbReference type="GO" id="GO:0019563">
    <property type="term" value="P:glycerol catabolic process"/>
    <property type="evidence" value="ECO:0007669"/>
    <property type="project" value="TreeGrafter"/>
</dbReference>
<feature type="binding site" evidence="9">
    <location>
        <begin position="9"/>
        <end position="11"/>
    </location>
    <ligand>
        <name>substrate</name>
    </ligand>
</feature>
<keyword evidence="12" id="KW-1185">Reference proteome</keyword>
<dbReference type="GO" id="GO:0046166">
    <property type="term" value="P:glyceraldehyde-3-phosphate biosynthetic process"/>
    <property type="evidence" value="ECO:0007669"/>
    <property type="project" value="TreeGrafter"/>
</dbReference>
<evidence type="ECO:0000256" key="9">
    <source>
        <dbReference type="HAMAP-Rule" id="MF_00147"/>
    </source>
</evidence>
<dbReference type="PROSITE" id="PS00171">
    <property type="entry name" value="TIM_1"/>
    <property type="match status" value="1"/>
</dbReference>
<gene>
    <name evidence="9 11" type="primary">tpiA</name>
    <name evidence="11" type="ORF">SE18_00985</name>
</gene>
<dbReference type="EC" id="5.3.1.1" evidence="3 9"/>
<evidence type="ECO:0000256" key="10">
    <source>
        <dbReference type="RuleBase" id="RU363013"/>
    </source>
</evidence>
<dbReference type="InterPro" id="IPR000652">
    <property type="entry name" value="Triosephosphate_isomerase"/>
</dbReference>
<dbReference type="SUPFAM" id="SSF51351">
    <property type="entry name" value="Triosephosphate isomerase (TIM)"/>
    <property type="match status" value="1"/>
</dbReference>
<evidence type="ECO:0000256" key="8">
    <source>
        <dbReference type="ARBA" id="ARBA00023235"/>
    </source>
</evidence>
<evidence type="ECO:0000256" key="4">
    <source>
        <dbReference type="ARBA" id="ARBA00019397"/>
    </source>
</evidence>
<dbReference type="AlphaFoldDB" id="A0A0N8GTF5"/>
<dbReference type="EMBL" id="LGKP01000003">
    <property type="protein sequence ID" value="KPL91954.1"/>
    <property type="molecule type" value="Genomic_DNA"/>
</dbReference>
<dbReference type="GO" id="GO:0006096">
    <property type="term" value="P:glycolytic process"/>
    <property type="evidence" value="ECO:0007669"/>
    <property type="project" value="UniProtKB-UniRule"/>
</dbReference>
<dbReference type="InterPro" id="IPR020861">
    <property type="entry name" value="Triosephosphate_isomerase_AS"/>
</dbReference>
<keyword evidence="7 9" id="KW-0324">Glycolysis</keyword>
<dbReference type="UniPathway" id="UPA00109">
    <property type="reaction ID" value="UER00189"/>
</dbReference>
<dbReference type="InterPro" id="IPR013785">
    <property type="entry name" value="Aldolase_TIM"/>
</dbReference>
<dbReference type="HAMAP" id="MF_00147_B">
    <property type="entry name" value="TIM_B"/>
    <property type="match status" value="1"/>
</dbReference>
<organism evidence="11 12">
    <name type="scientific">Herpetosiphon geysericola</name>
    <dbReference type="NCBI Taxonomy" id="70996"/>
    <lineage>
        <taxon>Bacteria</taxon>
        <taxon>Bacillati</taxon>
        <taxon>Chloroflexota</taxon>
        <taxon>Chloroflexia</taxon>
        <taxon>Herpetosiphonales</taxon>
        <taxon>Herpetosiphonaceae</taxon>
        <taxon>Herpetosiphon</taxon>
    </lineage>
</organism>
<feature type="active site" description="Proton acceptor" evidence="9">
    <location>
        <position position="167"/>
    </location>
</feature>
<comment type="subunit">
    <text evidence="9 10">Homodimer.</text>
</comment>
<comment type="pathway">
    <text evidence="9 10">Carbohydrate biosynthesis; gluconeogenesis.</text>
</comment>
<dbReference type="GO" id="GO:0005829">
    <property type="term" value="C:cytosol"/>
    <property type="evidence" value="ECO:0007669"/>
    <property type="project" value="TreeGrafter"/>
</dbReference>
<dbReference type="GO" id="GO:0006094">
    <property type="term" value="P:gluconeogenesis"/>
    <property type="evidence" value="ECO:0007669"/>
    <property type="project" value="UniProtKB-UniRule"/>
</dbReference>
<dbReference type="InterPro" id="IPR035990">
    <property type="entry name" value="TIM_sf"/>
</dbReference>
<comment type="caution">
    <text evidence="11">The sequence shown here is derived from an EMBL/GenBank/DDBJ whole genome shotgun (WGS) entry which is preliminary data.</text>
</comment>
<dbReference type="PATRIC" id="fig|70996.4.peg.1473"/>
<reference evidence="11 12" key="1">
    <citation type="submission" date="2015-07" db="EMBL/GenBank/DDBJ databases">
        <title>Whole genome sequence of Herpetosiphon geysericola DSM 7119.</title>
        <authorList>
            <person name="Hemp J."/>
            <person name="Ward L.M."/>
            <person name="Pace L.A."/>
            <person name="Fischer W.W."/>
        </authorList>
    </citation>
    <scope>NUCLEOTIDE SEQUENCE [LARGE SCALE GENOMIC DNA]</scope>
    <source>
        <strain evidence="11 12">DSM 7119</strain>
    </source>
</reference>
<dbReference type="RefSeq" id="WP_054532545.1">
    <property type="nucleotide sequence ID" value="NZ_LGKP01000003.1"/>
</dbReference>
<evidence type="ECO:0000256" key="6">
    <source>
        <dbReference type="ARBA" id="ARBA00022490"/>
    </source>
</evidence>
<dbReference type="CDD" id="cd00311">
    <property type="entry name" value="TIM"/>
    <property type="match status" value="1"/>
</dbReference>
<evidence type="ECO:0000256" key="5">
    <source>
        <dbReference type="ARBA" id="ARBA00022432"/>
    </source>
</evidence>
<name>A0A0N8GTF5_9CHLR</name>
<dbReference type="OrthoDB" id="9809429at2"/>
<dbReference type="GO" id="GO:0004807">
    <property type="term" value="F:triose-phosphate isomerase activity"/>
    <property type="evidence" value="ECO:0007669"/>
    <property type="project" value="UniProtKB-UniRule"/>
</dbReference>
<keyword evidence="6 9" id="KW-0963">Cytoplasm</keyword>
<evidence type="ECO:0000256" key="3">
    <source>
        <dbReference type="ARBA" id="ARBA00011940"/>
    </source>
</evidence>
<dbReference type="UniPathway" id="UPA00138"/>
<keyword evidence="8 9" id="KW-0413">Isomerase</keyword>
<comment type="catalytic activity">
    <reaction evidence="9 10">
        <text>D-glyceraldehyde 3-phosphate = dihydroxyacetone phosphate</text>
        <dbReference type="Rhea" id="RHEA:18585"/>
        <dbReference type="ChEBI" id="CHEBI:57642"/>
        <dbReference type="ChEBI" id="CHEBI:59776"/>
        <dbReference type="EC" id="5.3.1.1"/>
    </reaction>
</comment>
<evidence type="ECO:0000313" key="12">
    <source>
        <dbReference type="Proteomes" id="UP000050277"/>
    </source>
</evidence>
<dbReference type="Gene3D" id="3.20.20.70">
    <property type="entry name" value="Aldolase class I"/>
    <property type="match status" value="1"/>
</dbReference>
<feature type="binding site" evidence="9">
    <location>
        <position position="173"/>
    </location>
    <ligand>
        <name>substrate</name>
    </ligand>
</feature>
<dbReference type="Proteomes" id="UP000050277">
    <property type="component" value="Unassembled WGS sequence"/>
</dbReference>
<comment type="subcellular location">
    <subcellularLocation>
        <location evidence="9 10">Cytoplasm</location>
    </subcellularLocation>
</comment>
<comment type="similarity">
    <text evidence="2 9 10">Belongs to the triosephosphate isomerase family.</text>
</comment>
<comment type="function">
    <text evidence="9">Involved in the gluconeogenesis. Catalyzes stereospecifically the conversion of dihydroxyacetone phosphate (DHAP) to D-glyceraldehyde-3-phosphate (G3P).</text>
</comment>
<feature type="binding site" evidence="9">
    <location>
        <begin position="234"/>
        <end position="235"/>
    </location>
    <ligand>
        <name>substrate</name>
    </ligand>
</feature>
<evidence type="ECO:0000256" key="7">
    <source>
        <dbReference type="ARBA" id="ARBA00023152"/>
    </source>
</evidence>
<dbReference type="PROSITE" id="PS51440">
    <property type="entry name" value="TIM_2"/>
    <property type="match status" value="1"/>
</dbReference>
<comment type="pathway">
    <text evidence="1 9 10">Carbohydrate degradation; glycolysis; D-glyceraldehyde 3-phosphate from glycerone phosphate: step 1/1.</text>
</comment>